<protein>
    <submittedName>
        <fullName evidence="2">Uncharacterized protein</fullName>
    </submittedName>
</protein>
<comment type="caution">
    <text evidence="2">The sequence shown here is derived from an EMBL/GenBank/DDBJ whole genome shotgun (WGS) entry which is preliminary data.</text>
</comment>
<proteinExistence type="predicted"/>
<feature type="region of interest" description="Disordered" evidence="1">
    <location>
        <begin position="1"/>
        <end position="52"/>
    </location>
</feature>
<feature type="compositionally biased region" description="Polar residues" evidence="1">
    <location>
        <begin position="10"/>
        <end position="34"/>
    </location>
</feature>
<evidence type="ECO:0000313" key="3">
    <source>
        <dbReference type="Proteomes" id="UP001358586"/>
    </source>
</evidence>
<reference evidence="2 3" key="1">
    <citation type="submission" date="2023-03" db="EMBL/GenBank/DDBJ databases">
        <title>WGS of Gossypium arboreum.</title>
        <authorList>
            <person name="Yu D."/>
        </authorList>
    </citation>
    <scope>NUCLEOTIDE SEQUENCE [LARGE SCALE GENOMIC DNA]</scope>
    <source>
        <tissue evidence="2">Leaf</tissue>
    </source>
</reference>
<gene>
    <name evidence="2" type="ORF">PVK06_026721</name>
</gene>
<dbReference type="EMBL" id="JARKNE010000008">
    <property type="protein sequence ID" value="KAK5811391.1"/>
    <property type="molecule type" value="Genomic_DNA"/>
</dbReference>
<evidence type="ECO:0000256" key="1">
    <source>
        <dbReference type="SAM" id="MobiDB-lite"/>
    </source>
</evidence>
<sequence length="111" mass="12939">MVIGDERSYRSYQVENDPLNSSVEAVMPTSSNHSKTNDKLDESKKNGDRIETKEHCKNFDQPQPSSRVRKNYYTSDINCDIHDDVQTRGKPRQTYKDIVRFACYTSQFEPK</sequence>
<organism evidence="2 3">
    <name type="scientific">Gossypium arboreum</name>
    <name type="common">Tree cotton</name>
    <name type="synonym">Gossypium nanking</name>
    <dbReference type="NCBI Taxonomy" id="29729"/>
    <lineage>
        <taxon>Eukaryota</taxon>
        <taxon>Viridiplantae</taxon>
        <taxon>Streptophyta</taxon>
        <taxon>Embryophyta</taxon>
        <taxon>Tracheophyta</taxon>
        <taxon>Spermatophyta</taxon>
        <taxon>Magnoliopsida</taxon>
        <taxon>eudicotyledons</taxon>
        <taxon>Gunneridae</taxon>
        <taxon>Pentapetalae</taxon>
        <taxon>rosids</taxon>
        <taxon>malvids</taxon>
        <taxon>Malvales</taxon>
        <taxon>Malvaceae</taxon>
        <taxon>Malvoideae</taxon>
        <taxon>Gossypium</taxon>
    </lineage>
</organism>
<feature type="compositionally biased region" description="Basic and acidic residues" evidence="1">
    <location>
        <begin position="35"/>
        <end position="52"/>
    </location>
</feature>
<evidence type="ECO:0000313" key="2">
    <source>
        <dbReference type="EMBL" id="KAK5811391.1"/>
    </source>
</evidence>
<keyword evidence="3" id="KW-1185">Reference proteome</keyword>
<dbReference type="Proteomes" id="UP001358586">
    <property type="component" value="Chromosome 8"/>
</dbReference>
<accession>A0ABR0P1W4</accession>
<name>A0ABR0P1W4_GOSAR</name>